<gene>
    <name evidence="2" type="ORF">H9635_13960</name>
</gene>
<keyword evidence="3" id="KW-1185">Reference proteome</keyword>
<dbReference type="Proteomes" id="UP000619101">
    <property type="component" value="Unassembled WGS sequence"/>
</dbReference>
<proteinExistence type="predicted"/>
<sequence>MNNFRNPYVDPDSFQNKVYDNYKNQTIPQDIHFSFNNQGEFEERKTQHSRKNKQADKILKNAIYINNQLESITDPKPVMFSPPKVDSIQNPLNEDPVDKLIVNNNQNKKTENEKMDKKDVVSDLFEEFSNMLEDNPSIQEEFTTNQENPFDNDTALITQESTSMPENKLAVDNNNADTENSVQTKNENSRMLFAEFHSMLDKRNNDLISEEENNKSFNNKDTIDEKVLLMFLENDEMQEEDLYSDRNEENMDALNEITDPIEEKFLTMLSENDELQEENQDITMFEEEVDELNETADLIEEKFLTMLTESDELQGKKSDELLEKKQDNQMNEEDISELNETTETIEDEYFTMLTESDELQEEKQDSLFPSLEEKKSGEKEALSNFRDIHFINNIDKRNTATVKMKVLLSRLETEIDIVETVKLLRPIENIGKVEWSIQSLDCKVVLPSKTVFLKGEFVADIEFSNKGLGSRIQSIKVSIPWSKTSSINWLAVPDYPHSSQNEFQFQSHNEHTSSFHYESHHKFSEPIHSHLKQTDFVWHQELNSKDKHLQVNGVAQLSIDFVQEQYIELDCYSK</sequence>
<evidence type="ECO:0000313" key="3">
    <source>
        <dbReference type="Proteomes" id="UP000619101"/>
    </source>
</evidence>
<feature type="coiled-coil region" evidence="1">
    <location>
        <begin position="268"/>
        <end position="348"/>
    </location>
</feature>
<organism evidence="2 3">
    <name type="scientific">Solibacillus faecavium</name>
    <dbReference type="NCBI Taxonomy" id="2762221"/>
    <lineage>
        <taxon>Bacteria</taxon>
        <taxon>Bacillati</taxon>
        <taxon>Bacillota</taxon>
        <taxon>Bacilli</taxon>
        <taxon>Bacillales</taxon>
        <taxon>Caryophanaceae</taxon>
        <taxon>Solibacillus</taxon>
    </lineage>
</organism>
<reference evidence="2 3" key="1">
    <citation type="submission" date="2020-08" db="EMBL/GenBank/DDBJ databases">
        <title>A Genomic Blueprint of the Chicken Gut Microbiome.</title>
        <authorList>
            <person name="Gilroy R."/>
            <person name="Ravi A."/>
            <person name="Getino M."/>
            <person name="Pursley I."/>
            <person name="Horton D.L."/>
            <person name="Alikhan N.-F."/>
            <person name="Baker D."/>
            <person name="Gharbi K."/>
            <person name="Hall N."/>
            <person name="Watson M."/>
            <person name="Adriaenssens E.M."/>
            <person name="Foster-Nyarko E."/>
            <person name="Jarju S."/>
            <person name="Secka A."/>
            <person name="Antonio M."/>
            <person name="Oren A."/>
            <person name="Chaudhuri R."/>
            <person name="La Ragione R.M."/>
            <person name="Hildebrand F."/>
            <person name="Pallen M.J."/>
        </authorList>
    </citation>
    <scope>NUCLEOTIDE SEQUENCE [LARGE SCALE GENOMIC DNA]</scope>
    <source>
        <strain evidence="2 3">A46</strain>
    </source>
</reference>
<dbReference type="RefSeq" id="WP_191700932.1">
    <property type="nucleotide sequence ID" value="NZ_JACSPZ010000007.1"/>
</dbReference>
<evidence type="ECO:0000256" key="1">
    <source>
        <dbReference type="SAM" id="Coils"/>
    </source>
</evidence>
<comment type="caution">
    <text evidence="2">The sequence shown here is derived from an EMBL/GenBank/DDBJ whole genome shotgun (WGS) entry which is preliminary data.</text>
</comment>
<accession>A0ABR8Y0Z8</accession>
<dbReference type="EMBL" id="JACSPZ010000007">
    <property type="protein sequence ID" value="MBD8037851.1"/>
    <property type="molecule type" value="Genomic_DNA"/>
</dbReference>
<keyword evidence="1" id="KW-0175">Coiled coil</keyword>
<evidence type="ECO:0000313" key="2">
    <source>
        <dbReference type="EMBL" id="MBD8037851.1"/>
    </source>
</evidence>
<protein>
    <submittedName>
        <fullName evidence="2">Uncharacterized protein</fullName>
    </submittedName>
</protein>
<name>A0ABR8Y0Z8_9BACL</name>